<dbReference type="Gene3D" id="3.40.50.1110">
    <property type="entry name" value="SGNH hydrolase"/>
    <property type="match status" value="1"/>
</dbReference>
<dbReference type="EMBL" id="KZ559180">
    <property type="protein sequence ID" value="PLB34365.1"/>
    <property type="molecule type" value="Genomic_DNA"/>
</dbReference>
<evidence type="ECO:0000256" key="1">
    <source>
        <dbReference type="SAM" id="MobiDB-lite"/>
    </source>
</evidence>
<dbReference type="InterPro" id="IPR051532">
    <property type="entry name" value="Ester_Hydrolysis_Enzymes"/>
</dbReference>
<dbReference type="Pfam" id="PF13472">
    <property type="entry name" value="Lipase_GDSL_2"/>
    <property type="match status" value="1"/>
</dbReference>
<evidence type="ECO:0000313" key="3">
    <source>
        <dbReference type="EMBL" id="PLB34365.1"/>
    </source>
</evidence>
<dbReference type="InterPro" id="IPR036514">
    <property type="entry name" value="SGNH_hydro_sf"/>
</dbReference>
<reference evidence="3 4" key="1">
    <citation type="submission" date="2017-12" db="EMBL/GenBank/DDBJ databases">
        <authorList>
            <consortium name="DOE Joint Genome Institute"/>
            <person name="Haridas S."/>
            <person name="Kjaerbolling I."/>
            <person name="Vesth T.C."/>
            <person name="Frisvad J.C."/>
            <person name="Nybo J.L."/>
            <person name="Theobald S."/>
            <person name="Kuo A."/>
            <person name="Bowyer P."/>
            <person name="Matsuda Y."/>
            <person name="Mondo S."/>
            <person name="Lyhne E.K."/>
            <person name="Kogle M.E."/>
            <person name="Clum A."/>
            <person name="Lipzen A."/>
            <person name="Salamov A."/>
            <person name="Ngan C.Y."/>
            <person name="Daum C."/>
            <person name="Chiniquy J."/>
            <person name="Barry K."/>
            <person name="LaButti K."/>
            <person name="Simmons B.A."/>
            <person name="Magnuson J.K."/>
            <person name="Mortensen U.H."/>
            <person name="Larsen T.O."/>
            <person name="Grigoriev I.V."/>
            <person name="Baker S.E."/>
            <person name="Andersen M.R."/>
            <person name="Nordberg H.P."/>
            <person name="Cantor M.N."/>
            <person name="Hua S.X."/>
        </authorList>
    </citation>
    <scope>NUCLEOTIDE SEQUENCE [LARGE SCALE GENOMIC DNA]</scope>
    <source>
        <strain evidence="3 4">CBS 102.13</strain>
    </source>
</reference>
<dbReference type="PANTHER" id="PTHR30383">
    <property type="entry name" value="THIOESTERASE 1/PROTEASE 1/LYSOPHOSPHOLIPASE L1"/>
    <property type="match status" value="1"/>
</dbReference>
<dbReference type="SUPFAM" id="SSF52266">
    <property type="entry name" value="SGNH hydrolase"/>
    <property type="match status" value="1"/>
</dbReference>
<organism evidence="3 4">
    <name type="scientific">Aspergillus candidus</name>
    <dbReference type="NCBI Taxonomy" id="41067"/>
    <lineage>
        <taxon>Eukaryota</taxon>
        <taxon>Fungi</taxon>
        <taxon>Dikarya</taxon>
        <taxon>Ascomycota</taxon>
        <taxon>Pezizomycotina</taxon>
        <taxon>Eurotiomycetes</taxon>
        <taxon>Eurotiomycetidae</taxon>
        <taxon>Eurotiales</taxon>
        <taxon>Aspergillaceae</taxon>
        <taxon>Aspergillus</taxon>
        <taxon>Aspergillus subgen. Circumdati</taxon>
    </lineage>
</organism>
<dbReference type="PANTHER" id="PTHR30383:SF31">
    <property type="entry name" value="SGNH HYDROLASE-TYPE ESTERASE DOMAIN-CONTAINING PROTEIN-RELATED"/>
    <property type="match status" value="1"/>
</dbReference>
<dbReference type="GeneID" id="36521304"/>
<evidence type="ECO:0000313" key="4">
    <source>
        <dbReference type="Proteomes" id="UP000234585"/>
    </source>
</evidence>
<dbReference type="CDD" id="cd01833">
    <property type="entry name" value="XynB_like"/>
    <property type="match status" value="1"/>
</dbReference>
<gene>
    <name evidence="3" type="ORF">BDW47DRAFT_112322</name>
</gene>
<feature type="domain" description="SGNH hydrolase-type esterase" evidence="2">
    <location>
        <begin position="55"/>
        <end position="233"/>
    </location>
</feature>
<name>A0A2I2F159_ASPCN</name>
<feature type="region of interest" description="Disordered" evidence="1">
    <location>
        <begin position="24"/>
        <end position="49"/>
    </location>
</feature>
<keyword evidence="4" id="KW-1185">Reference proteome</keyword>
<evidence type="ECO:0000259" key="2">
    <source>
        <dbReference type="Pfam" id="PF13472"/>
    </source>
</evidence>
<dbReference type="OrthoDB" id="6123at2759"/>
<dbReference type="Proteomes" id="UP000234585">
    <property type="component" value="Unassembled WGS sequence"/>
</dbReference>
<dbReference type="RefSeq" id="XP_024668377.1">
    <property type="nucleotide sequence ID" value="XM_024814144.1"/>
</dbReference>
<accession>A0A2I2F159</accession>
<dbReference type="InterPro" id="IPR013830">
    <property type="entry name" value="SGNH_hydro"/>
</dbReference>
<protein>
    <submittedName>
        <fullName evidence="3">SGNH hydrolase-type esterase domain-containing protein</fullName>
    </submittedName>
</protein>
<keyword evidence="3" id="KW-0378">Hydrolase</keyword>
<dbReference type="GO" id="GO:0004622">
    <property type="term" value="F:phosphatidylcholine lysophospholipase activity"/>
    <property type="evidence" value="ECO:0007669"/>
    <property type="project" value="TreeGrafter"/>
</dbReference>
<sequence length="265" mass="29641">MQRLLPFPPRRDVSQLRISFLGRLPTPRAKRHMSNLKSPRPKDPPSGHTLRLMPLGGSVTRGVGSSHGAGYRKSLLRMLEQRGVNARMVGSRRDGSMSNGEHEGWRGFRIDEIERKARRSVEGLSPDIVMVNAGSNDCLQAFGVTEVGERMSQLLEFLWGARPQSTVLLSTLIACADKEVDSMVQCVNAQFRALAEKKATEHKRIVLVDMYSPEGPDVRGLVDGIHPNDDGYDKMAMLWVRGIQEAVDREFINLSTYKFEGESPR</sequence>
<proteinExistence type="predicted"/>
<dbReference type="AlphaFoldDB" id="A0A2I2F159"/>